<evidence type="ECO:0000256" key="1">
    <source>
        <dbReference type="SAM" id="MobiDB-lite"/>
    </source>
</evidence>
<evidence type="ECO:0000313" key="4">
    <source>
        <dbReference type="Proteomes" id="UP001610446"/>
    </source>
</evidence>
<feature type="compositionally biased region" description="Acidic residues" evidence="1">
    <location>
        <begin position="198"/>
        <end position="210"/>
    </location>
</feature>
<keyword evidence="2" id="KW-0732">Signal</keyword>
<reference evidence="3 4" key="1">
    <citation type="submission" date="2024-07" db="EMBL/GenBank/DDBJ databases">
        <title>Section-level genome sequencing and comparative genomics of Aspergillus sections Usti and Cavernicolus.</title>
        <authorList>
            <consortium name="Lawrence Berkeley National Laboratory"/>
            <person name="Nybo J.L."/>
            <person name="Vesth T.C."/>
            <person name="Theobald S."/>
            <person name="Frisvad J.C."/>
            <person name="Larsen T.O."/>
            <person name="Kjaerboelling I."/>
            <person name="Rothschild-Mancinelli K."/>
            <person name="Lyhne E.K."/>
            <person name="Kogle M.E."/>
            <person name="Barry K."/>
            <person name="Clum A."/>
            <person name="Na H."/>
            <person name="Ledsgaard L."/>
            <person name="Lin J."/>
            <person name="Lipzen A."/>
            <person name="Kuo A."/>
            <person name="Riley R."/>
            <person name="Mondo S."/>
            <person name="Labutti K."/>
            <person name="Haridas S."/>
            <person name="Pangalinan J."/>
            <person name="Salamov A.A."/>
            <person name="Simmons B.A."/>
            <person name="Magnuson J.K."/>
            <person name="Chen J."/>
            <person name="Drula E."/>
            <person name="Henrissat B."/>
            <person name="Wiebenga A."/>
            <person name="Lubbers R.J."/>
            <person name="Gomes A.C."/>
            <person name="Makela M.R."/>
            <person name="Stajich J."/>
            <person name="Grigoriev I.V."/>
            <person name="Mortensen U.H."/>
            <person name="De Vries R.P."/>
            <person name="Baker S.E."/>
            <person name="Andersen M.R."/>
        </authorList>
    </citation>
    <scope>NUCLEOTIDE SEQUENCE [LARGE SCALE GENOMIC DNA]</scope>
    <source>
        <strain evidence="3 4">CBS 123904</strain>
    </source>
</reference>
<name>A0ABR4KRS6_9EURO</name>
<feature type="compositionally biased region" description="Basic and acidic residues" evidence="1">
    <location>
        <begin position="211"/>
        <end position="224"/>
    </location>
</feature>
<feature type="region of interest" description="Disordered" evidence="1">
    <location>
        <begin position="242"/>
        <end position="344"/>
    </location>
</feature>
<feature type="region of interest" description="Disordered" evidence="1">
    <location>
        <begin position="110"/>
        <end position="224"/>
    </location>
</feature>
<proteinExistence type="predicted"/>
<feature type="compositionally biased region" description="Low complexity" evidence="1">
    <location>
        <begin position="302"/>
        <end position="317"/>
    </location>
</feature>
<comment type="caution">
    <text evidence="3">The sequence shown here is derived from an EMBL/GenBank/DDBJ whole genome shotgun (WGS) entry which is preliminary data.</text>
</comment>
<dbReference type="Proteomes" id="UP001610446">
    <property type="component" value="Unassembled WGS sequence"/>
</dbReference>
<feature type="compositionally biased region" description="Basic and acidic residues" evidence="1">
    <location>
        <begin position="257"/>
        <end position="269"/>
    </location>
</feature>
<sequence length="366" mass="38570">MHLAHATLSLSTLLALIPISLTLADEKADLGYLKCVSAVIKTTHFPECTSSHKLDCFCEAAAPRPSPSSSSIASSTADRVWTFQLPPETEDICASFGVPRDEIPKYLCNDSAVPVSPRRGSTPMGRVEQPLSDDEKRFDSVEEASSGGANQAKRAIQPEGARLLIPENEPIGNSPPAAAPAPAHAVGKEVGSKNEKEKEEEEEEQEEEKDQDMGEDRALDDAEHAVYEVVTVTKTETRCSCAKTTTTTGTETPTAAKETESSPDSEEKTSGALHGTDVAVATHAPDSELELETEADLQPTDASSSVRVASSPVRTPVTPTGVDAGREEHGGDKPTGESFQGGAVSGKTFSKSIGVLLGLTAGFILL</sequence>
<evidence type="ECO:0000256" key="2">
    <source>
        <dbReference type="SAM" id="SignalP"/>
    </source>
</evidence>
<feature type="compositionally biased region" description="Basic and acidic residues" evidence="1">
    <location>
        <begin position="186"/>
        <end position="197"/>
    </location>
</feature>
<feature type="signal peptide" evidence="2">
    <location>
        <begin position="1"/>
        <end position="24"/>
    </location>
</feature>
<gene>
    <name evidence="3" type="ORF">BJY01DRAFT_243418</name>
</gene>
<feature type="compositionally biased region" description="Basic and acidic residues" evidence="1">
    <location>
        <begin position="324"/>
        <end position="335"/>
    </location>
</feature>
<protein>
    <recommendedName>
        <fullName evidence="5">Extracellular membrane protein CFEM domain-containing protein</fullName>
    </recommendedName>
</protein>
<feature type="chain" id="PRO_5046303260" description="Extracellular membrane protein CFEM domain-containing protein" evidence="2">
    <location>
        <begin position="25"/>
        <end position="366"/>
    </location>
</feature>
<keyword evidence="4" id="KW-1185">Reference proteome</keyword>
<evidence type="ECO:0008006" key="5">
    <source>
        <dbReference type="Google" id="ProtNLM"/>
    </source>
</evidence>
<accession>A0ABR4KRS6</accession>
<organism evidence="3 4">
    <name type="scientific">Aspergillus pseudoustus</name>
    <dbReference type="NCBI Taxonomy" id="1810923"/>
    <lineage>
        <taxon>Eukaryota</taxon>
        <taxon>Fungi</taxon>
        <taxon>Dikarya</taxon>
        <taxon>Ascomycota</taxon>
        <taxon>Pezizomycotina</taxon>
        <taxon>Eurotiomycetes</taxon>
        <taxon>Eurotiomycetidae</taxon>
        <taxon>Eurotiales</taxon>
        <taxon>Aspergillaceae</taxon>
        <taxon>Aspergillus</taxon>
        <taxon>Aspergillus subgen. Nidulantes</taxon>
    </lineage>
</organism>
<dbReference type="EMBL" id="JBFXLU010000012">
    <property type="protein sequence ID" value="KAL2854966.1"/>
    <property type="molecule type" value="Genomic_DNA"/>
</dbReference>
<evidence type="ECO:0000313" key="3">
    <source>
        <dbReference type="EMBL" id="KAL2854966.1"/>
    </source>
</evidence>
<feature type="compositionally biased region" description="Low complexity" evidence="1">
    <location>
        <begin position="242"/>
        <end position="256"/>
    </location>
</feature>